<keyword evidence="10" id="KW-1185">Reference proteome</keyword>
<dbReference type="Pfam" id="PF06629">
    <property type="entry name" value="MipA"/>
    <property type="match status" value="1"/>
</dbReference>
<keyword evidence="4" id="KW-0472">Membrane</keyword>
<comment type="subcellular location">
    <subcellularLocation>
        <location evidence="1">Cell outer membrane</location>
    </subcellularLocation>
</comment>
<gene>
    <name evidence="7" type="ORF">FHS52_000083</name>
    <name evidence="8" type="ORF">GRI59_06185</name>
</gene>
<keyword evidence="3 6" id="KW-0732">Signal</keyword>
<reference evidence="7 10" key="2">
    <citation type="submission" date="2020-08" db="EMBL/GenBank/DDBJ databases">
        <title>Genomic Encyclopedia of Type Strains, Phase IV (KMG-IV): sequencing the most valuable type-strain genomes for metagenomic binning, comparative biology and taxonomic classification.</title>
        <authorList>
            <person name="Goeker M."/>
        </authorList>
    </citation>
    <scope>NUCLEOTIDE SEQUENCE [LARGE SCALE GENOMIC DNA]</scope>
    <source>
        <strain evidence="7 10">DSM 8510</strain>
    </source>
</reference>
<evidence type="ECO:0000313" key="10">
    <source>
        <dbReference type="Proteomes" id="UP000548685"/>
    </source>
</evidence>
<dbReference type="Proteomes" id="UP000430021">
    <property type="component" value="Unassembled WGS sequence"/>
</dbReference>
<feature type="chain" id="PRO_5026114497" evidence="6">
    <location>
        <begin position="31"/>
        <end position="327"/>
    </location>
</feature>
<reference evidence="8 9" key="1">
    <citation type="submission" date="2019-12" db="EMBL/GenBank/DDBJ databases">
        <title>Genomic-based taxomic classification of the family Erythrobacteraceae.</title>
        <authorList>
            <person name="Xu L."/>
        </authorList>
    </citation>
    <scope>NUCLEOTIDE SEQUENCE [LARGE SCALE GENOMIC DNA]</scope>
    <source>
        <strain evidence="8 9">JCM 10282</strain>
    </source>
</reference>
<evidence type="ECO:0000256" key="1">
    <source>
        <dbReference type="ARBA" id="ARBA00004442"/>
    </source>
</evidence>
<comment type="similarity">
    <text evidence="2">Belongs to the MipA/OmpV family.</text>
</comment>
<dbReference type="PANTHER" id="PTHR38776:SF1">
    <property type="entry name" value="MLTA-INTERACTING PROTEIN-RELATED"/>
    <property type="match status" value="1"/>
</dbReference>
<dbReference type="OrthoDB" id="5462484at2"/>
<dbReference type="EMBL" id="JACICE010000001">
    <property type="protein sequence ID" value="MBB3774140.1"/>
    <property type="molecule type" value="Genomic_DNA"/>
</dbReference>
<evidence type="ECO:0000256" key="6">
    <source>
        <dbReference type="SAM" id="SignalP"/>
    </source>
</evidence>
<proteinExistence type="inferred from homology"/>
<dbReference type="PANTHER" id="PTHR38776">
    <property type="entry name" value="MLTA-INTERACTING PROTEIN-RELATED"/>
    <property type="match status" value="1"/>
</dbReference>
<evidence type="ECO:0000256" key="3">
    <source>
        <dbReference type="ARBA" id="ARBA00022729"/>
    </source>
</evidence>
<keyword evidence="5" id="KW-0998">Cell outer membrane</keyword>
<evidence type="ECO:0000256" key="5">
    <source>
        <dbReference type="ARBA" id="ARBA00023237"/>
    </source>
</evidence>
<dbReference type="AlphaFoldDB" id="A0A6I4UH59"/>
<dbReference type="InterPro" id="IPR010583">
    <property type="entry name" value="MipA"/>
</dbReference>
<evidence type="ECO:0000256" key="4">
    <source>
        <dbReference type="ARBA" id="ARBA00023136"/>
    </source>
</evidence>
<dbReference type="Proteomes" id="UP000548685">
    <property type="component" value="Unassembled WGS sequence"/>
</dbReference>
<comment type="caution">
    <text evidence="8">The sequence shown here is derived from an EMBL/GenBank/DDBJ whole genome shotgun (WGS) entry which is preliminary data.</text>
</comment>
<dbReference type="EMBL" id="WTYB01000001">
    <property type="protein sequence ID" value="MXP38202.1"/>
    <property type="molecule type" value="Genomic_DNA"/>
</dbReference>
<evidence type="ECO:0000313" key="9">
    <source>
        <dbReference type="Proteomes" id="UP000430021"/>
    </source>
</evidence>
<accession>A0A6I4UH59</accession>
<evidence type="ECO:0000256" key="2">
    <source>
        <dbReference type="ARBA" id="ARBA00005722"/>
    </source>
</evidence>
<evidence type="ECO:0000313" key="7">
    <source>
        <dbReference type="EMBL" id="MBB3774140.1"/>
    </source>
</evidence>
<name>A0A6I4UH59_9SPHN</name>
<dbReference type="GO" id="GO:0009279">
    <property type="term" value="C:cell outer membrane"/>
    <property type="evidence" value="ECO:0007669"/>
    <property type="project" value="UniProtKB-SubCell"/>
</dbReference>
<dbReference type="RefSeq" id="WP_160760273.1">
    <property type="nucleotide sequence ID" value="NZ_BAAADZ010000002.1"/>
</dbReference>
<protein>
    <submittedName>
        <fullName evidence="8">MipA/OmpV family protein</fullName>
    </submittedName>
    <submittedName>
        <fullName evidence="7">Outer membrane scaffolding protein for murein synthesis (MipA/OmpV family)</fullName>
    </submittedName>
</protein>
<organism evidence="8 9">
    <name type="scientific">Erythrobacter ramosus</name>
    <dbReference type="NCBI Taxonomy" id="35811"/>
    <lineage>
        <taxon>Bacteria</taxon>
        <taxon>Pseudomonadati</taxon>
        <taxon>Pseudomonadota</taxon>
        <taxon>Alphaproteobacteria</taxon>
        <taxon>Sphingomonadales</taxon>
        <taxon>Erythrobacteraceae</taxon>
        <taxon>Erythrobacter/Porphyrobacter group</taxon>
        <taxon>Erythrobacter</taxon>
    </lineage>
</organism>
<evidence type="ECO:0000313" key="8">
    <source>
        <dbReference type="EMBL" id="MXP38202.1"/>
    </source>
</evidence>
<feature type="signal peptide" evidence="6">
    <location>
        <begin position="1"/>
        <end position="30"/>
    </location>
</feature>
<sequence length="327" mass="33855">MTLRSAFGPFGPAVSVAAFCAIFGAAPAFAAEAEADGEAAVAEAATEAEPVAVQTAQPAPPAGAPPFSFSKPVFDETWATIGLGVGMVPSYAGSDDYIAFPLPLIVGRVGGVGISPNGPGFVLDVNSPEPAFGPRKGARFAFGPAFRFRNDRNNRISDDVVARAGKLDAALEVGGNVAVALPNVFKTFDQLSFGVQARWDVLGAHDGMIVEPQITYRASVGRSFALQVQASAEFVDDSFADYYFTVSPGQALATGLPQFRADGGLNRIGTVAILTYDLDGKPLSGGWAITGVGGMSRLLGDSADTPFTAQRGDANQFIIGLGMAYTF</sequence>